<evidence type="ECO:0000313" key="2">
    <source>
        <dbReference type="Proteomes" id="UP001224087"/>
    </source>
</evidence>
<dbReference type="Proteomes" id="UP001224087">
    <property type="component" value="Segment"/>
</dbReference>
<protein>
    <submittedName>
        <fullName evidence="1">Uncharacterized protein</fullName>
    </submittedName>
</protein>
<proteinExistence type="predicted"/>
<keyword evidence="2" id="KW-1185">Reference proteome</keyword>
<sequence length="337" mass="39266">MQPREVLKMSLLFPHLFTEGMWRSLTPKWDHYVFLPYSNRKRYAEIAYRTCCMTGYYVRRSASYSRITSMSNYYSLKQQALFAVHNQRKDILQRLVSENVSEMHNLYQESLEKDRLHYNRPMFNYLASLLDIELTEREKFIASPVMRRESSEEQISDYMQVSVLNNPKSVYSRWFDSVSVEPGEDLKLRFIKDLCAHGDIAFWFMVYSRSQEKDILEKFIEISKVEDLQQTQAITILRGLFCGNHVQLASRFGTKFSLGMHVSVILSCLTTYYFNTGDDRGLYESLSYMQERGVFTPGPCVSDIFSVELPEVTSLLSKNSITDGTGLIQTITSLFFS</sequence>
<reference evidence="1" key="1">
    <citation type="submission" date="2019-12" db="EMBL/GenBank/DDBJ databases">
        <title>The DNA Methylation Landscape of Giant Viruses.</title>
        <authorList>
            <person name="Jeudy S."/>
            <person name="Rigou S."/>
            <person name="Alempic J.-M."/>
            <person name="Claverie J.-M."/>
            <person name="Abergel C."/>
            <person name="Legendre M."/>
        </authorList>
    </citation>
    <scope>NUCLEOTIDE SEQUENCE</scope>
    <source>
        <strain evidence="1">P4</strain>
    </source>
</reference>
<gene>
    <name evidence="1" type="primary">ck332</name>
</gene>
<dbReference type="EMBL" id="MN873693">
    <property type="protein sequence ID" value="QIN54457.1"/>
    <property type="molecule type" value="Genomic_DNA"/>
</dbReference>
<organism evidence="1 2">
    <name type="scientific">Cedratvirus kamchatka</name>
    <dbReference type="NCBI Taxonomy" id="2716914"/>
    <lineage>
        <taxon>Viruses</taxon>
        <taxon>Pithoviruses</taxon>
        <taxon>Orthocedratvirinae</taxon>
        <taxon>Alphacedratvirus</taxon>
        <taxon>Alphacedratvirus rossiense</taxon>
    </lineage>
</organism>
<name>A0A6G8MXU7_9VIRU</name>
<evidence type="ECO:0000313" key="1">
    <source>
        <dbReference type="EMBL" id="QIN54457.1"/>
    </source>
</evidence>
<accession>A0A6G8MXU7</accession>